<keyword evidence="3" id="KW-0732">Signal</keyword>
<comment type="caution">
    <text evidence="6">The sequence shown here is derived from an EMBL/GenBank/DDBJ whole genome shotgun (WGS) entry which is preliminary data.</text>
</comment>
<keyword evidence="4" id="KW-0378">Hydrolase</keyword>
<dbReference type="Pfam" id="PF05577">
    <property type="entry name" value="Peptidase_S28"/>
    <property type="match status" value="2"/>
</dbReference>
<dbReference type="InterPro" id="IPR029058">
    <property type="entry name" value="AB_hydrolase_fold"/>
</dbReference>
<keyword evidence="5" id="KW-0325">Glycoprotein</keyword>
<dbReference type="GO" id="GO:0004180">
    <property type="term" value="F:carboxypeptidase activity"/>
    <property type="evidence" value="ECO:0007669"/>
    <property type="project" value="UniProtKB-KW"/>
</dbReference>
<evidence type="ECO:0000256" key="5">
    <source>
        <dbReference type="ARBA" id="ARBA00023180"/>
    </source>
</evidence>
<dbReference type="SUPFAM" id="SSF53474">
    <property type="entry name" value="alpha/beta-Hydrolases"/>
    <property type="match status" value="1"/>
</dbReference>
<sequence length="536" mass="59655">SIELNWQSCSYVQLYPPQLFSCIEEQHTHSHDHKKTSLNYVIQPHPCDRAIPNAMLRGMHSLPKLSVSERSRTSLNGTALPPITTVYHFDQLIDHNDAGLGTFRQRYWMNWEFYEPGGPIILMTPGECNADGYEAYTTNETISGLIAQQQNGAAIIIEHRFFGYSNPYKNLTSQSLSLLTIQQAIDDLVYFATTADLPMPGGDAVKPGQAPWILIGGSYSGALTSWTMVNKPGIFWAGYASSGVVEAITDYYDYFTPIREYMPRNCSSDVEAVISYLDDMYAVSDTAGIQTLKEAFGLGDIVHVEDFAAALQSNLFDWQSLQPDVGPGAMFFEFCDALEVKDGISAGPQGWGLDNAIYSWVCGDEDAETCLGTYNTSQSYWTNVTVNNANRSWFWMVCNQVGWYQVGPPECEPAIVSRILQPIYDQRQCVNMFPEAFACPPQPTTAETNVMYAGWDVDIPRLFFANGLRDPWREATVSAYGLGKANTTSRPIYEGDGFHCTDLVIQNGIVDATVAAVQEAGLMYMKEWLAEWKPSA</sequence>
<dbReference type="RefSeq" id="XP_041193647.1">
    <property type="nucleotide sequence ID" value="XM_041341585.1"/>
</dbReference>
<keyword evidence="2" id="KW-0645">Protease</keyword>
<dbReference type="InterPro" id="IPR008758">
    <property type="entry name" value="Peptidase_S28"/>
</dbReference>
<organism evidence="6 7">
    <name type="scientific">Suillus subaureus</name>
    <dbReference type="NCBI Taxonomy" id="48587"/>
    <lineage>
        <taxon>Eukaryota</taxon>
        <taxon>Fungi</taxon>
        <taxon>Dikarya</taxon>
        <taxon>Basidiomycota</taxon>
        <taxon>Agaricomycotina</taxon>
        <taxon>Agaricomycetes</taxon>
        <taxon>Agaricomycetidae</taxon>
        <taxon>Boletales</taxon>
        <taxon>Suillineae</taxon>
        <taxon>Suillaceae</taxon>
        <taxon>Suillus</taxon>
    </lineage>
</organism>
<dbReference type="GO" id="GO:0008239">
    <property type="term" value="F:dipeptidyl-peptidase activity"/>
    <property type="evidence" value="ECO:0007669"/>
    <property type="project" value="TreeGrafter"/>
</dbReference>
<evidence type="ECO:0000256" key="1">
    <source>
        <dbReference type="ARBA" id="ARBA00011079"/>
    </source>
</evidence>
<proteinExistence type="inferred from homology"/>
<evidence type="ECO:0000313" key="7">
    <source>
        <dbReference type="Proteomes" id="UP000807769"/>
    </source>
</evidence>
<evidence type="ECO:0000256" key="2">
    <source>
        <dbReference type="ARBA" id="ARBA00022670"/>
    </source>
</evidence>
<dbReference type="AlphaFoldDB" id="A0A9P7EBZ2"/>
<evidence type="ECO:0000313" key="6">
    <source>
        <dbReference type="EMBL" id="KAG1817228.1"/>
    </source>
</evidence>
<dbReference type="PANTHER" id="PTHR11010">
    <property type="entry name" value="PROTEASE S28 PRO-X CARBOXYPEPTIDASE-RELATED"/>
    <property type="match status" value="1"/>
</dbReference>
<dbReference type="Gene3D" id="3.40.50.1820">
    <property type="entry name" value="alpha/beta hydrolase"/>
    <property type="match status" value="2"/>
</dbReference>
<dbReference type="GeneID" id="64635601"/>
<keyword evidence="7" id="KW-1185">Reference proteome</keyword>
<dbReference type="Proteomes" id="UP000807769">
    <property type="component" value="Unassembled WGS sequence"/>
</dbReference>
<dbReference type="OrthoDB" id="1735038at2759"/>
<feature type="non-terminal residue" evidence="6">
    <location>
        <position position="1"/>
    </location>
</feature>
<keyword evidence="6" id="KW-0121">Carboxypeptidase</keyword>
<protein>
    <submittedName>
        <fullName evidence="6">Serine carboxypeptidase S28-domain-containing protein</fullName>
    </submittedName>
</protein>
<dbReference type="EMBL" id="JABBWG010000014">
    <property type="protein sequence ID" value="KAG1817228.1"/>
    <property type="molecule type" value="Genomic_DNA"/>
</dbReference>
<evidence type="ECO:0000256" key="4">
    <source>
        <dbReference type="ARBA" id="ARBA00022801"/>
    </source>
</evidence>
<gene>
    <name evidence="6" type="ORF">BJ212DRAFT_1501177</name>
</gene>
<reference evidence="6" key="1">
    <citation type="journal article" date="2020" name="New Phytol.">
        <title>Comparative genomics reveals dynamic genome evolution in host specialist ectomycorrhizal fungi.</title>
        <authorList>
            <person name="Lofgren L.A."/>
            <person name="Nguyen N.H."/>
            <person name="Vilgalys R."/>
            <person name="Ruytinx J."/>
            <person name="Liao H.L."/>
            <person name="Branco S."/>
            <person name="Kuo A."/>
            <person name="LaButti K."/>
            <person name="Lipzen A."/>
            <person name="Andreopoulos W."/>
            <person name="Pangilinan J."/>
            <person name="Riley R."/>
            <person name="Hundley H."/>
            <person name="Na H."/>
            <person name="Barry K."/>
            <person name="Grigoriev I.V."/>
            <person name="Stajich J.E."/>
            <person name="Kennedy P.G."/>
        </authorList>
    </citation>
    <scope>NUCLEOTIDE SEQUENCE</scope>
    <source>
        <strain evidence="6">MN1</strain>
    </source>
</reference>
<name>A0A9P7EBZ2_9AGAM</name>
<accession>A0A9P7EBZ2</accession>
<evidence type="ECO:0000256" key="3">
    <source>
        <dbReference type="ARBA" id="ARBA00022729"/>
    </source>
</evidence>
<dbReference type="GO" id="GO:0006508">
    <property type="term" value="P:proteolysis"/>
    <property type="evidence" value="ECO:0007669"/>
    <property type="project" value="UniProtKB-KW"/>
</dbReference>
<comment type="similarity">
    <text evidence="1">Belongs to the peptidase S28 family.</text>
</comment>
<dbReference type="PANTHER" id="PTHR11010:SF23">
    <property type="entry name" value="SERINE PEPTIDASE"/>
    <property type="match status" value="1"/>
</dbReference>
<dbReference type="GO" id="GO:0070008">
    <property type="term" value="F:serine-type exopeptidase activity"/>
    <property type="evidence" value="ECO:0007669"/>
    <property type="project" value="InterPro"/>
</dbReference>